<gene>
    <name evidence="2" type="ORF">S03H2_57575</name>
</gene>
<keyword evidence="1" id="KW-0472">Membrane</keyword>
<proteinExistence type="predicted"/>
<feature type="transmembrane region" description="Helical" evidence="1">
    <location>
        <begin position="138"/>
        <end position="157"/>
    </location>
</feature>
<keyword evidence="1" id="KW-0812">Transmembrane</keyword>
<dbReference type="AlphaFoldDB" id="X1JLL4"/>
<sequence length="160" mass="18028">MYNNAIGSQIISRRILIDPTIKAKFDESSNFLKWGIDIWDYHVSHPDTRNTEYKGWTFSKITDNIEQLYDNLNGWIKQYPSLQVSPSLSRNLDKAYEIFTRKHTWTDETDPADSDIAPSLKIKDGEMVAGFAGLSPKIMMIAGGAIAVVLVGILIFGKSK</sequence>
<keyword evidence="1" id="KW-1133">Transmembrane helix</keyword>
<accession>X1JLL4</accession>
<name>X1JLL4_9ZZZZ</name>
<protein>
    <submittedName>
        <fullName evidence="2">Uncharacterized protein</fullName>
    </submittedName>
</protein>
<reference evidence="2" key="1">
    <citation type="journal article" date="2014" name="Front. Microbiol.">
        <title>High frequency of phylogenetically diverse reductive dehalogenase-homologous genes in deep subseafloor sedimentary metagenomes.</title>
        <authorList>
            <person name="Kawai M."/>
            <person name="Futagami T."/>
            <person name="Toyoda A."/>
            <person name="Takaki Y."/>
            <person name="Nishi S."/>
            <person name="Hori S."/>
            <person name="Arai W."/>
            <person name="Tsubouchi T."/>
            <person name="Morono Y."/>
            <person name="Uchiyama I."/>
            <person name="Ito T."/>
            <person name="Fujiyama A."/>
            <person name="Inagaki F."/>
            <person name="Takami H."/>
        </authorList>
    </citation>
    <scope>NUCLEOTIDE SEQUENCE</scope>
    <source>
        <strain evidence="2">Expedition CK06-06</strain>
    </source>
</reference>
<dbReference type="EMBL" id="BARU01036913">
    <property type="protein sequence ID" value="GAH82360.1"/>
    <property type="molecule type" value="Genomic_DNA"/>
</dbReference>
<evidence type="ECO:0000256" key="1">
    <source>
        <dbReference type="SAM" id="Phobius"/>
    </source>
</evidence>
<comment type="caution">
    <text evidence="2">The sequence shown here is derived from an EMBL/GenBank/DDBJ whole genome shotgun (WGS) entry which is preliminary data.</text>
</comment>
<evidence type="ECO:0000313" key="2">
    <source>
        <dbReference type="EMBL" id="GAH82360.1"/>
    </source>
</evidence>
<organism evidence="2">
    <name type="scientific">marine sediment metagenome</name>
    <dbReference type="NCBI Taxonomy" id="412755"/>
    <lineage>
        <taxon>unclassified sequences</taxon>
        <taxon>metagenomes</taxon>
        <taxon>ecological metagenomes</taxon>
    </lineage>
</organism>